<dbReference type="Proteomes" id="UP001292094">
    <property type="component" value="Unassembled WGS sequence"/>
</dbReference>
<feature type="transmembrane region" description="Helical" evidence="6">
    <location>
        <begin position="109"/>
        <end position="131"/>
    </location>
</feature>
<sequence length="271" mass="30986">MDQSPNDQQPWYLKGFFDVLILILLFLGTLCMNLWATPFNTGFSCKDLSIRYPFKSNPLKSWIIISLTLVIPLLVMIIMELRRWYAKRETTTVNITSRSQQERDSYGTALWNTYCPFLFGYLCVTFITSVGKFMLGRKRPYFVAACIPNWSLVNCSMPYIENIPCTNTDQHLLRESRISFPSGHSSLAWYCTVYLIVYLHVRWSWRGNRLLLGVLHVVCLTLALLTASSRVILNQHHIGDVVGGSLLGILGALMTLWCVSDLQLPTKKSSQ</sequence>
<comment type="caution">
    <text evidence="8">The sequence shown here is derived from an EMBL/GenBank/DDBJ whole genome shotgun (WGS) entry which is preliminary data.</text>
</comment>
<dbReference type="Gene3D" id="1.20.144.10">
    <property type="entry name" value="Phosphatidic acid phosphatase type 2/haloperoxidase"/>
    <property type="match status" value="1"/>
</dbReference>
<organism evidence="8 9">
    <name type="scientific">Petrolisthes manimaculis</name>
    <dbReference type="NCBI Taxonomy" id="1843537"/>
    <lineage>
        <taxon>Eukaryota</taxon>
        <taxon>Metazoa</taxon>
        <taxon>Ecdysozoa</taxon>
        <taxon>Arthropoda</taxon>
        <taxon>Crustacea</taxon>
        <taxon>Multicrustacea</taxon>
        <taxon>Malacostraca</taxon>
        <taxon>Eumalacostraca</taxon>
        <taxon>Eucarida</taxon>
        <taxon>Decapoda</taxon>
        <taxon>Pleocyemata</taxon>
        <taxon>Anomura</taxon>
        <taxon>Galatheoidea</taxon>
        <taxon>Porcellanidae</taxon>
        <taxon>Petrolisthes</taxon>
    </lineage>
</organism>
<dbReference type="InterPro" id="IPR043216">
    <property type="entry name" value="PAP-like"/>
</dbReference>
<feature type="transmembrane region" description="Helical" evidence="6">
    <location>
        <begin position="238"/>
        <end position="259"/>
    </location>
</feature>
<dbReference type="PANTHER" id="PTHR10165:SF103">
    <property type="entry name" value="PHOSPHOLIPID PHOSPHATASE HOMOLOG 1.2 HOMOLOG"/>
    <property type="match status" value="1"/>
</dbReference>
<dbReference type="SMART" id="SM00014">
    <property type="entry name" value="acidPPc"/>
    <property type="match status" value="1"/>
</dbReference>
<dbReference type="InterPro" id="IPR000326">
    <property type="entry name" value="PAP2/HPO"/>
</dbReference>
<proteinExistence type="inferred from homology"/>
<keyword evidence="9" id="KW-1185">Reference proteome</keyword>
<evidence type="ECO:0000256" key="2">
    <source>
        <dbReference type="ARBA" id="ARBA00008816"/>
    </source>
</evidence>
<keyword evidence="3 6" id="KW-0812">Transmembrane</keyword>
<dbReference type="GO" id="GO:0006644">
    <property type="term" value="P:phospholipid metabolic process"/>
    <property type="evidence" value="ECO:0007669"/>
    <property type="project" value="InterPro"/>
</dbReference>
<dbReference type="GO" id="GO:0008195">
    <property type="term" value="F:phosphatidate phosphatase activity"/>
    <property type="evidence" value="ECO:0007669"/>
    <property type="project" value="TreeGrafter"/>
</dbReference>
<evidence type="ECO:0000259" key="7">
    <source>
        <dbReference type="SMART" id="SM00014"/>
    </source>
</evidence>
<comment type="similarity">
    <text evidence="2">Belongs to the PA-phosphatase related phosphoesterase family.</text>
</comment>
<protein>
    <recommendedName>
        <fullName evidence="7">Phosphatidic acid phosphatase type 2/haloperoxidase domain-containing protein</fullName>
    </recommendedName>
</protein>
<name>A0AAE1P9T7_9EUCA</name>
<dbReference type="GO" id="GO:0005886">
    <property type="term" value="C:plasma membrane"/>
    <property type="evidence" value="ECO:0007669"/>
    <property type="project" value="TreeGrafter"/>
</dbReference>
<evidence type="ECO:0000256" key="1">
    <source>
        <dbReference type="ARBA" id="ARBA00004141"/>
    </source>
</evidence>
<feature type="domain" description="Phosphatidic acid phosphatase type 2/haloperoxidase" evidence="7">
    <location>
        <begin position="114"/>
        <end position="256"/>
    </location>
</feature>
<reference evidence="8" key="1">
    <citation type="submission" date="2023-11" db="EMBL/GenBank/DDBJ databases">
        <title>Genome assemblies of two species of porcelain crab, Petrolisthes cinctipes and Petrolisthes manimaculis (Anomura: Porcellanidae).</title>
        <authorList>
            <person name="Angst P."/>
        </authorList>
    </citation>
    <scope>NUCLEOTIDE SEQUENCE</scope>
    <source>
        <strain evidence="8">PB745_02</strain>
        <tissue evidence="8">Gill</tissue>
    </source>
</reference>
<dbReference type="GO" id="GO:0046839">
    <property type="term" value="P:phospholipid dephosphorylation"/>
    <property type="evidence" value="ECO:0007669"/>
    <property type="project" value="TreeGrafter"/>
</dbReference>
<dbReference type="Pfam" id="PF01569">
    <property type="entry name" value="PAP2"/>
    <property type="match status" value="1"/>
</dbReference>
<evidence type="ECO:0000256" key="5">
    <source>
        <dbReference type="ARBA" id="ARBA00023136"/>
    </source>
</evidence>
<keyword evidence="4 6" id="KW-1133">Transmembrane helix</keyword>
<gene>
    <name evidence="8" type="ORF">Pmani_024691</name>
</gene>
<comment type="subcellular location">
    <subcellularLocation>
        <location evidence="1">Membrane</location>
        <topology evidence="1">Multi-pass membrane protein</topology>
    </subcellularLocation>
</comment>
<feature type="transmembrane region" description="Helical" evidence="6">
    <location>
        <begin position="12"/>
        <end position="36"/>
    </location>
</feature>
<accession>A0AAE1P9T7</accession>
<keyword evidence="5 6" id="KW-0472">Membrane</keyword>
<dbReference type="GO" id="GO:0007165">
    <property type="term" value="P:signal transduction"/>
    <property type="evidence" value="ECO:0007669"/>
    <property type="project" value="TreeGrafter"/>
</dbReference>
<evidence type="ECO:0000256" key="6">
    <source>
        <dbReference type="SAM" id="Phobius"/>
    </source>
</evidence>
<dbReference type="InterPro" id="IPR036938">
    <property type="entry name" value="PAP2/HPO_sf"/>
</dbReference>
<dbReference type="PANTHER" id="PTHR10165">
    <property type="entry name" value="LIPID PHOSPHATE PHOSPHATASE"/>
    <property type="match status" value="1"/>
</dbReference>
<dbReference type="AlphaFoldDB" id="A0AAE1P9T7"/>
<dbReference type="SUPFAM" id="SSF48317">
    <property type="entry name" value="Acid phosphatase/Vanadium-dependent haloperoxidase"/>
    <property type="match status" value="1"/>
</dbReference>
<feature type="transmembrane region" description="Helical" evidence="6">
    <location>
        <begin position="61"/>
        <end position="79"/>
    </location>
</feature>
<feature type="transmembrane region" description="Helical" evidence="6">
    <location>
        <begin position="210"/>
        <end position="232"/>
    </location>
</feature>
<evidence type="ECO:0000256" key="3">
    <source>
        <dbReference type="ARBA" id="ARBA00022692"/>
    </source>
</evidence>
<evidence type="ECO:0000256" key="4">
    <source>
        <dbReference type="ARBA" id="ARBA00022989"/>
    </source>
</evidence>
<evidence type="ECO:0000313" key="9">
    <source>
        <dbReference type="Proteomes" id="UP001292094"/>
    </source>
</evidence>
<dbReference type="EMBL" id="JAWZYT010002605">
    <property type="protein sequence ID" value="KAK4303277.1"/>
    <property type="molecule type" value="Genomic_DNA"/>
</dbReference>
<evidence type="ECO:0000313" key="8">
    <source>
        <dbReference type="EMBL" id="KAK4303277.1"/>
    </source>
</evidence>